<evidence type="ECO:0000256" key="2">
    <source>
        <dbReference type="ARBA" id="ARBA00022741"/>
    </source>
</evidence>
<evidence type="ECO:0000256" key="5">
    <source>
        <dbReference type="RuleBase" id="RU361279"/>
    </source>
</evidence>
<feature type="binding site" evidence="4">
    <location>
        <position position="66"/>
    </location>
    <ligand>
        <name>substrate</name>
    </ligand>
</feature>
<gene>
    <name evidence="6" type="ORF">CJ014_26750</name>
</gene>
<dbReference type="GO" id="GO:0005524">
    <property type="term" value="F:ATP binding"/>
    <property type="evidence" value="ECO:0007669"/>
    <property type="project" value="UniProtKB-KW"/>
</dbReference>
<dbReference type="PANTHER" id="PTHR23407:SF1">
    <property type="entry name" value="5-FORMYLTETRAHYDROFOLATE CYCLO-LIGASE"/>
    <property type="match status" value="1"/>
</dbReference>
<keyword evidence="3 4" id="KW-0067">ATP-binding</keyword>
<evidence type="ECO:0000256" key="1">
    <source>
        <dbReference type="ARBA" id="ARBA00010638"/>
    </source>
</evidence>
<dbReference type="OrthoDB" id="9801938at2"/>
<feature type="binding site" evidence="4">
    <location>
        <begin position="16"/>
        <end position="20"/>
    </location>
    <ligand>
        <name>ATP</name>
        <dbReference type="ChEBI" id="CHEBI:30616"/>
    </ligand>
</feature>
<keyword evidence="7" id="KW-1185">Reference proteome</keyword>
<dbReference type="GO" id="GO:0009396">
    <property type="term" value="P:folic acid-containing compound biosynthetic process"/>
    <property type="evidence" value="ECO:0007669"/>
    <property type="project" value="TreeGrafter"/>
</dbReference>
<dbReference type="EC" id="6.3.3.2" evidence="5"/>
<dbReference type="SUPFAM" id="SSF100950">
    <property type="entry name" value="NagB/RpiA/CoA transferase-like"/>
    <property type="match status" value="1"/>
</dbReference>
<comment type="caution">
    <text evidence="6">The sequence shown here is derived from an EMBL/GenBank/DDBJ whole genome shotgun (WGS) entry which is preliminary data.</text>
</comment>
<dbReference type="GO" id="GO:0030272">
    <property type="term" value="F:5-formyltetrahydrofolate cyclo-ligase activity"/>
    <property type="evidence" value="ECO:0007669"/>
    <property type="project" value="UniProtKB-EC"/>
</dbReference>
<dbReference type="Gene3D" id="3.40.50.10420">
    <property type="entry name" value="NagB/RpiA/CoA transferase-like"/>
    <property type="match status" value="1"/>
</dbReference>
<evidence type="ECO:0000313" key="7">
    <source>
        <dbReference type="Proteomes" id="UP000231070"/>
    </source>
</evidence>
<protein>
    <recommendedName>
        <fullName evidence="5">5-formyltetrahydrofolate cyclo-ligase</fullName>
        <ecNumber evidence="5">6.3.3.2</ecNumber>
    </recommendedName>
</protein>
<keyword evidence="5" id="KW-0460">Magnesium</keyword>
<accession>A0A2G9WPV2</accession>
<dbReference type="GO" id="GO:0035999">
    <property type="term" value="P:tetrahydrofolate interconversion"/>
    <property type="evidence" value="ECO:0007669"/>
    <property type="project" value="TreeGrafter"/>
</dbReference>
<feature type="binding site" evidence="4">
    <location>
        <position position="61"/>
    </location>
    <ligand>
        <name>substrate</name>
    </ligand>
</feature>
<evidence type="ECO:0000256" key="3">
    <source>
        <dbReference type="ARBA" id="ARBA00022840"/>
    </source>
</evidence>
<dbReference type="InterPro" id="IPR037171">
    <property type="entry name" value="NagB/RpiA_transferase-like"/>
</dbReference>
<sequence length="198" mass="20849">MDAASDLPRALVAAEKTRVRKLALARRDGLDAVARADGSAAISAAVLELDLKPGCAVSAFLPILSEVDLGEAIAGLDGRGHPVGLPIMVESGLVFRRVRPGDDLLPLGFGTRGPGSAAPEIVPDVLLMPLTAFDRRGGRVGYGRGFYDRAVAALRAAGRFPRLIGIAFSVQEVAAVPMEPHDAPLDMIVTERDVFRFA</sequence>
<dbReference type="PIRSF" id="PIRSF006806">
    <property type="entry name" value="FTHF_cligase"/>
    <property type="match status" value="1"/>
</dbReference>
<comment type="similarity">
    <text evidence="1 5">Belongs to the 5-formyltetrahydrofolate cyclo-ligase family.</text>
</comment>
<comment type="catalytic activity">
    <reaction evidence="5">
        <text>(6S)-5-formyl-5,6,7,8-tetrahydrofolate + ATP = (6R)-5,10-methenyltetrahydrofolate + ADP + phosphate</text>
        <dbReference type="Rhea" id="RHEA:10488"/>
        <dbReference type="ChEBI" id="CHEBI:30616"/>
        <dbReference type="ChEBI" id="CHEBI:43474"/>
        <dbReference type="ChEBI" id="CHEBI:57455"/>
        <dbReference type="ChEBI" id="CHEBI:57457"/>
        <dbReference type="ChEBI" id="CHEBI:456216"/>
        <dbReference type="EC" id="6.3.3.2"/>
    </reaction>
</comment>
<keyword evidence="5" id="KW-0479">Metal-binding</keyword>
<dbReference type="Proteomes" id="UP000231070">
    <property type="component" value="Unassembled WGS sequence"/>
</dbReference>
<keyword evidence="2 4" id="KW-0547">Nucleotide-binding</keyword>
<dbReference type="NCBIfam" id="TIGR02727">
    <property type="entry name" value="MTHFS_bact"/>
    <property type="match status" value="1"/>
</dbReference>
<name>A0A2G9WPV2_9HYPH</name>
<comment type="cofactor">
    <cofactor evidence="5">
        <name>Mg(2+)</name>
        <dbReference type="ChEBI" id="CHEBI:18420"/>
    </cofactor>
</comment>
<proteinExistence type="inferred from homology"/>
<keyword evidence="6" id="KW-0436">Ligase</keyword>
<reference evidence="6 7" key="1">
    <citation type="submission" date="2017-08" db="EMBL/GenBank/DDBJ databases">
        <title>Pleomorphomonas carboxidotrophicus sp. nov., a new mesophilic hydrogenogenic carboxidotroph.</title>
        <authorList>
            <person name="Esquivel-Elizondo S."/>
            <person name="Krajmalnik-Brown R."/>
            <person name="Maldonado J."/>
        </authorList>
    </citation>
    <scope>NUCLEOTIDE SEQUENCE [LARGE SCALE GENOMIC DNA]</scope>
    <source>
        <strain evidence="6 7">SVCO-16</strain>
    </source>
</reference>
<dbReference type="EMBL" id="NQVN01000047">
    <property type="protein sequence ID" value="PIO96180.1"/>
    <property type="molecule type" value="Genomic_DNA"/>
</dbReference>
<feature type="binding site" evidence="4">
    <location>
        <begin position="139"/>
        <end position="147"/>
    </location>
    <ligand>
        <name>ATP</name>
        <dbReference type="ChEBI" id="CHEBI:30616"/>
    </ligand>
</feature>
<evidence type="ECO:0000256" key="4">
    <source>
        <dbReference type="PIRSR" id="PIRSR006806-1"/>
    </source>
</evidence>
<dbReference type="GO" id="GO:0046872">
    <property type="term" value="F:metal ion binding"/>
    <property type="evidence" value="ECO:0007669"/>
    <property type="project" value="UniProtKB-KW"/>
</dbReference>
<organism evidence="6 7">
    <name type="scientific">Pleomorphomonas carboxyditropha</name>
    <dbReference type="NCBI Taxonomy" id="2023338"/>
    <lineage>
        <taxon>Bacteria</taxon>
        <taxon>Pseudomonadati</taxon>
        <taxon>Pseudomonadota</taxon>
        <taxon>Alphaproteobacteria</taxon>
        <taxon>Hyphomicrobiales</taxon>
        <taxon>Pleomorphomonadaceae</taxon>
        <taxon>Pleomorphomonas</taxon>
    </lineage>
</organism>
<dbReference type="AlphaFoldDB" id="A0A2G9WPV2"/>
<dbReference type="PANTHER" id="PTHR23407">
    <property type="entry name" value="ATPASE INHIBITOR/5-FORMYLTETRAHYDROFOLATE CYCLO-LIGASE"/>
    <property type="match status" value="1"/>
</dbReference>
<dbReference type="InterPro" id="IPR002698">
    <property type="entry name" value="FTHF_cligase"/>
</dbReference>
<evidence type="ECO:0000313" key="6">
    <source>
        <dbReference type="EMBL" id="PIO96180.1"/>
    </source>
</evidence>
<dbReference type="InterPro" id="IPR024185">
    <property type="entry name" value="FTHF_cligase-like_sf"/>
</dbReference>
<dbReference type="Pfam" id="PF01812">
    <property type="entry name" value="5-FTHF_cyc-lig"/>
    <property type="match status" value="1"/>
</dbReference>